<feature type="compositionally biased region" description="Low complexity" evidence="1">
    <location>
        <begin position="404"/>
        <end position="426"/>
    </location>
</feature>
<evidence type="ECO:0000313" key="2">
    <source>
        <dbReference type="EMBL" id="KAG2433649.1"/>
    </source>
</evidence>
<sequence>MALTPAAPEATAAEAAPSPFLELPDSVLVLVSARLPSADKKACRLACRALRSAVSGAVTSLLLTDDNLPLLALPPQLPTAPAVAAAAGVFAETTCSGAVQEAQQHPQQHPQPSGGYCAGGGYSQQGPTSSCTSSAWRQRAPRREPLHSLFPNLTHLCFGLGPSPGPESRRTALLRSLLSASLPRLRGLRCVDLSAACRDVALGRTCAELLATWRVLVEQGLPAGRPVRLLLHPPAALASSATANPAAPGEGAEAAAAAAAAALQPDQLFAAMMAVLGRARPLAEVRLVAAPPGSKRYDKPRIPTAAELVAALSAGAVAEDGSGGIGSSRHRGDAWRCPAITGLVLGPESFDTATLAATAIARSAAAAHAAATAAALAPWLITNPLHQSALQLQQPQAQHHHRYQGQLELQQQQHQQQQAALAPAGPTAAAATANLGAMRRSAQLPAALQPQPAAAYAPSPISGLDPEATGPPWLPLLAAVNAAAAAAAAGGDSGSGSCWDGGAVRELHLWEAWPLAALLPAQLPQPLQPSASQLQPSHCLMGLRRLVLTDQQAVLDRDRLTSATLAPLSVLACLTRLELASLTVQAGPASAAVAAAAAAAAKAAARAGAGGGSGSGIGSGSRGLGKGRGGKGGGAGGADGVAAAAAALLRKHKLAGRKVSAAGVFAPLPQVLHVSVYHALRIEWPPDNDSAAAELAEAMFSGGGSSSSSSSSSRLPVPAGPLAALFPRLRHLSAGVTPGPAGRSGGERWGFLAGAGPCLRSLHLRAATAEDLTLQGRSEVLAALTALTALRLSAEAGKLDGIHGLVRTLRCFHPHSLAALRLSRLSMRLTAGAGAGGGSGCGGGGGSGGGAYATPELHLPRLTRLVFDCGCGGELVGAFDGVALSAARLKRLEVKDSETVRPCDLQWALERQMGLTQLVVRDCPGLAAPGLRHDLAAAVRAAGRWGPQYTAVAHGPAAGTTPASPAAGGKGGSTGSNGVYTACGGLRLSVSTTSAEEERALRRSRHGGADFYGPAPDALGVAAASSFGCLEASFMQTAGVTGESAHAFVESVVGYGPFWSSGNHEWGRQLLAPGLGGGPTADDVDAFWGR</sequence>
<evidence type="ECO:0008006" key="4">
    <source>
        <dbReference type="Google" id="ProtNLM"/>
    </source>
</evidence>
<keyword evidence="3" id="KW-1185">Reference proteome</keyword>
<dbReference type="EMBL" id="JAEHOD010000061">
    <property type="protein sequence ID" value="KAG2433649.1"/>
    <property type="molecule type" value="Genomic_DNA"/>
</dbReference>
<accession>A0A835W1M1</accession>
<dbReference type="OrthoDB" id="542987at2759"/>
<feature type="compositionally biased region" description="Gly residues" evidence="1">
    <location>
        <begin position="608"/>
        <end position="635"/>
    </location>
</feature>
<organism evidence="2 3">
    <name type="scientific">Chlamydomonas schloesseri</name>
    <dbReference type="NCBI Taxonomy" id="2026947"/>
    <lineage>
        <taxon>Eukaryota</taxon>
        <taxon>Viridiplantae</taxon>
        <taxon>Chlorophyta</taxon>
        <taxon>core chlorophytes</taxon>
        <taxon>Chlorophyceae</taxon>
        <taxon>CS clade</taxon>
        <taxon>Chlamydomonadales</taxon>
        <taxon>Chlamydomonadaceae</taxon>
        <taxon>Chlamydomonas</taxon>
    </lineage>
</organism>
<reference evidence="2" key="1">
    <citation type="journal article" date="2020" name="bioRxiv">
        <title>Comparative genomics of Chlamydomonas.</title>
        <authorList>
            <person name="Craig R.J."/>
            <person name="Hasan A.R."/>
            <person name="Ness R.W."/>
            <person name="Keightley P.D."/>
        </authorList>
    </citation>
    <scope>NUCLEOTIDE SEQUENCE</scope>
    <source>
        <strain evidence="2">CCAP 11/173</strain>
    </source>
</reference>
<comment type="caution">
    <text evidence="2">The sequence shown here is derived from an EMBL/GenBank/DDBJ whole genome shotgun (WGS) entry which is preliminary data.</text>
</comment>
<dbReference type="Proteomes" id="UP000613740">
    <property type="component" value="Unassembled WGS sequence"/>
</dbReference>
<feature type="region of interest" description="Disordered" evidence="1">
    <location>
        <begin position="607"/>
        <end position="635"/>
    </location>
</feature>
<protein>
    <recommendedName>
        <fullName evidence="4">F-box domain-containing protein</fullName>
    </recommendedName>
</protein>
<evidence type="ECO:0000256" key="1">
    <source>
        <dbReference type="SAM" id="MobiDB-lite"/>
    </source>
</evidence>
<gene>
    <name evidence="2" type="ORF">HYH02_012577</name>
</gene>
<evidence type="ECO:0000313" key="3">
    <source>
        <dbReference type="Proteomes" id="UP000613740"/>
    </source>
</evidence>
<feature type="region of interest" description="Disordered" evidence="1">
    <location>
        <begin position="391"/>
        <end position="426"/>
    </location>
</feature>
<dbReference type="AlphaFoldDB" id="A0A835W1M1"/>
<name>A0A835W1M1_9CHLO</name>
<proteinExistence type="predicted"/>